<dbReference type="PROSITE" id="PS51257">
    <property type="entry name" value="PROKAR_LIPOPROTEIN"/>
    <property type="match status" value="1"/>
</dbReference>
<feature type="chain" id="PRO_5038732829" description="PknH-like extracellular domain-containing protein" evidence="2">
    <location>
        <begin position="36"/>
        <end position="436"/>
    </location>
</feature>
<dbReference type="EMBL" id="CP041040">
    <property type="protein sequence ID" value="QDE34223.1"/>
    <property type="molecule type" value="Genomic_DNA"/>
</dbReference>
<proteinExistence type="predicted"/>
<dbReference type="Proteomes" id="UP000316125">
    <property type="component" value="Chromosome"/>
</dbReference>
<dbReference type="OrthoDB" id="5055315at2"/>
<reference evidence="3 4" key="1">
    <citation type="submission" date="2019-06" db="EMBL/GenBank/DDBJ databases">
        <title>Complete genome of Microbacterium foliorum M2.</title>
        <authorList>
            <person name="Cao G."/>
        </authorList>
    </citation>
    <scope>NUCLEOTIDE SEQUENCE [LARGE SCALE GENOMIC DNA]</scope>
    <source>
        <strain evidence="3 4">M2</strain>
    </source>
</reference>
<protein>
    <recommendedName>
        <fullName evidence="5">PknH-like extracellular domain-containing protein</fullName>
    </recommendedName>
</protein>
<sequence length="436" mass="45172">MTSRRKHMTVFTTCRARMMLASIGIGGLVVLSACAPTPQASSSPSPSPSPSTASPEPYAGPIVFVGDELDAFALTPEEIVGIVPEATDVGDPSPVLEQVSDGGSLPADPPICDALYAEQSLGSVGARTVEWQVPTDPANGFGRMTIIQFADEAQAEGRMDQLLQAAEQCAEFAKEGTVTFDAVIPEPSEDVRAFAGSLVDAGLDWRSFDAFASTGNVIVQLWQPFSGDRDFDAEAAALLLQTRAGEARSGLIAELTENPPVAETDPSGDAGAVWSEWQIGVGGVGPLRLGDSVDAALSKAGEDAQVMEPEYDGGPWRLVAPGGAGSILVQPVEAGDAVSSITVGSDRSLDESVDDGAALPHRGDIRLGAPVADAMAAYPGGTVFDVVAAGDDYYAVTTRDGQVFRFQADRDVAEEGSIIVGITVEDATARTPLVFG</sequence>
<keyword evidence="2" id="KW-0732">Signal</keyword>
<dbReference type="InterPro" id="IPR038232">
    <property type="entry name" value="PknH-like_Extracell_sf"/>
</dbReference>
<feature type="region of interest" description="Disordered" evidence="1">
    <location>
        <begin position="36"/>
        <end position="60"/>
    </location>
</feature>
<gene>
    <name evidence="3" type="ORF">FIV50_05095</name>
</gene>
<evidence type="ECO:0000256" key="1">
    <source>
        <dbReference type="SAM" id="MobiDB-lite"/>
    </source>
</evidence>
<evidence type="ECO:0008006" key="5">
    <source>
        <dbReference type="Google" id="ProtNLM"/>
    </source>
</evidence>
<evidence type="ECO:0000313" key="4">
    <source>
        <dbReference type="Proteomes" id="UP000316125"/>
    </source>
</evidence>
<accession>A0A4Y5YP24</accession>
<feature type="compositionally biased region" description="Low complexity" evidence="1">
    <location>
        <begin position="36"/>
        <end position="57"/>
    </location>
</feature>
<feature type="signal peptide" evidence="2">
    <location>
        <begin position="1"/>
        <end position="35"/>
    </location>
</feature>
<evidence type="ECO:0000313" key="3">
    <source>
        <dbReference type="EMBL" id="QDE34223.1"/>
    </source>
</evidence>
<evidence type="ECO:0000256" key="2">
    <source>
        <dbReference type="SAM" id="SignalP"/>
    </source>
</evidence>
<name>A0A4Y5YP24_9MICO</name>
<organism evidence="3 4">
    <name type="scientific">Microbacterium foliorum</name>
    <dbReference type="NCBI Taxonomy" id="104336"/>
    <lineage>
        <taxon>Bacteria</taxon>
        <taxon>Bacillati</taxon>
        <taxon>Actinomycetota</taxon>
        <taxon>Actinomycetes</taxon>
        <taxon>Micrococcales</taxon>
        <taxon>Microbacteriaceae</taxon>
        <taxon>Microbacterium</taxon>
    </lineage>
</organism>
<dbReference type="Gene3D" id="3.40.1000.70">
    <property type="entry name" value="PknH-like extracellular domain"/>
    <property type="match status" value="1"/>
</dbReference>
<dbReference type="AlphaFoldDB" id="A0A4Y5YP24"/>